<dbReference type="InterPro" id="IPR028082">
    <property type="entry name" value="Peripla_BP_I"/>
</dbReference>
<sequence length="396" mass="41163">MRGIWTAGLLGGGLIAFAAGAAWAQDPLRIGGVVSVSGGGASIGRVTMLGWEMAVEEINADGGIAGRPVELVIADSQTDPTHAVGEARRLTENEGIAAMVGPVTSQEAIPVTGVTTAANIAQVSTAAASDLTPGAAPYHFSNTPTGLDQMIPAIRYAREELGLTKIALMSDNGGMSKAAVAEITAYMTEQGDPPVATQEFSFRAEDMTPQLFSLRQSGAEAVLLINSIGDDSRKFFQNRDEIGWSVPVIGSLTTSNYAAGNAEVLGEEAFEDVYGVQFVGMTYCPGDPVGESDFARFASRAGERVPNLEQLGGAAALAPYYVEPYILKAAIEGAGSTEGAVVAGWIEANAAAMPNMLGEFTASKDSHFLLSDKAIVVVKAPHVHREDGLAERAVCP</sequence>
<evidence type="ECO:0000256" key="4">
    <source>
        <dbReference type="ARBA" id="ARBA00022970"/>
    </source>
</evidence>
<accession>A0A2W5MYU6</accession>
<dbReference type="InterPro" id="IPR000709">
    <property type="entry name" value="Leu_Ile_Val-bd"/>
</dbReference>
<dbReference type="Proteomes" id="UP000249185">
    <property type="component" value="Unassembled WGS sequence"/>
</dbReference>
<keyword evidence="2" id="KW-0813">Transport</keyword>
<comment type="caution">
    <text evidence="7">The sequence shown here is derived from an EMBL/GenBank/DDBJ whole genome shotgun (WGS) entry which is preliminary data.</text>
</comment>
<evidence type="ECO:0000259" key="6">
    <source>
        <dbReference type="Pfam" id="PF13458"/>
    </source>
</evidence>
<dbReference type="PANTHER" id="PTHR30483">
    <property type="entry name" value="LEUCINE-SPECIFIC-BINDING PROTEIN"/>
    <property type="match status" value="1"/>
</dbReference>
<comment type="similarity">
    <text evidence="1">Belongs to the leucine-binding protein family.</text>
</comment>
<dbReference type="InterPro" id="IPR028081">
    <property type="entry name" value="Leu-bd"/>
</dbReference>
<reference evidence="7 8" key="1">
    <citation type="submission" date="2017-08" db="EMBL/GenBank/DDBJ databases">
        <title>Infants hospitalized years apart are colonized by the same room-sourced microbial strains.</title>
        <authorList>
            <person name="Brooks B."/>
            <person name="Olm M.R."/>
            <person name="Firek B.A."/>
            <person name="Baker R."/>
            <person name="Thomas B.C."/>
            <person name="Morowitz M.J."/>
            <person name="Banfield J.F."/>
        </authorList>
    </citation>
    <scope>NUCLEOTIDE SEQUENCE [LARGE SCALE GENOMIC DNA]</scope>
    <source>
        <strain evidence="7">S2_005_002_R2_34</strain>
    </source>
</reference>
<feature type="signal peptide" evidence="5">
    <location>
        <begin position="1"/>
        <end position="24"/>
    </location>
</feature>
<dbReference type="GO" id="GO:0006865">
    <property type="term" value="P:amino acid transport"/>
    <property type="evidence" value="ECO:0007669"/>
    <property type="project" value="UniProtKB-KW"/>
</dbReference>
<proteinExistence type="inferred from homology"/>
<name>A0A2W5MYU6_RHOSU</name>
<keyword evidence="4" id="KW-0029">Amino-acid transport</keyword>
<evidence type="ECO:0000313" key="8">
    <source>
        <dbReference type="Proteomes" id="UP000249185"/>
    </source>
</evidence>
<dbReference type="PANTHER" id="PTHR30483:SF6">
    <property type="entry name" value="PERIPLASMIC BINDING PROTEIN OF ABC TRANSPORTER FOR NATURAL AMINO ACIDS"/>
    <property type="match status" value="1"/>
</dbReference>
<keyword evidence="3 5" id="KW-0732">Signal</keyword>
<feature type="domain" description="Leucine-binding protein" evidence="6">
    <location>
        <begin position="27"/>
        <end position="376"/>
    </location>
</feature>
<dbReference type="SUPFAM" id="SSF53822">
    <property type="entry name" value="Periplasmic binding protein-like I"/>
    <property type="match status" value="1"/>
</dbReference>
<feature type="chain" id="PRO_5016049130" evidence="5">
    <location>
        <begin position="25"/>
        <end position="396"/>
    </location>
</feature>
<dbReference type="Gene3D" id="3.40.50.2300">
    <property type="match status" value="2"/>
</dbReference>
<evidence type="ECO:0000256" key="3">
    <source>
        <dbReference type="ARBA" id="ARBA00022729"/>
    </source>
</evidence>
<evidence type="ECO:0000256" key="5">
    <source>
        <dbReference type="SAM" id="SignalP"/>
    </source>
</evidence>
<organism evidence="7 8">
    <name type="scientific">Rhodovulum sulfidophilum</name>
    <name type="common">Rhodobacter sulfidophilus</name>
    <dbReference type="NCBI Taxonomy" id="35806"/>
    <lineage>
        <taxon>Bacteria</taxon>
        <taxon>Pseudomonadati</taxon>
        <taxon>Pseudomonadota</taxon>
        <taxon>Alphaproteobacteria</taxon>
        <taxon>Rhodobacterales</taxon>
        <taxon>Paracoccaceae</taxon>
        <taxon>Rhodovulum</taxon>
    </lineage>
</organism>
<protein>
    <submittedName>
        <fullName evidence="7">Branched-chain amino acid ABC transporter substrate-binding protein</fullName>
    </submittedName>
</protein>
<evidence type="ECO:0000256" key="1">
    <source>
        <dbReference type="ARBA" id="ARBA00010062"/>
    </source>
</evidence>
<dbReference type="Pfam" id="PF13458">
    <property type="entry name" value="Peripla_BP_6"/>
    <property type="match status" value="1"/>
</dbReference>
<evidence type="ECO:0000313" key="7">
    <source>
        <dbReference type="EMBL" id="PZQ46451.1"/>
    </source>
</evidence>
<dbReference type="InterPro" id="IPR051010">
    <property type="entry name" value="BCAA_transport"/>
</dbReference>
<dbReference type="EMBL" id="QFPW01000025">
    <property type="protein sequence ID" value="PZQ46451.1"/>
    <property type="molecule type" value="Genomic_DNA"/>
</dbReference>
<evidence type="ECO:0000256" key="2">
    <source>
        <dbReference type="ARBA" id="ARBA00022448"/>
    </source>
</evidence>
<dbReference type="AlphaFoldDB" id="A0A2W5MYU6"/>
<gene>
    <name evidence="7" type="ORF">DI556_20355</name>
</gene>
<dbReference type="PRINTS" id="PR00337">
    <property type="entry name" value="LEUILEVALBP"/>
</dbReference>